<dbReference type="GO" id="GO:0005886">
    <property type="term" value="C:plasma membrane"/>
    <property type="evidence" value="ECO:0007669"/>
    <property type="project" value="TreeGrafter"/>
</dbReference>
<comment type="similarity">
    <text evidence="2">Belongs to the GtrA family.</text>
</comment>
<evidence type="ECO:0000259" key="7">
    <source>
        <dbReference type="Pfam" id="PF04138"/>
    </source>
</evidence>
<dbReference type="InterPro" id="IPR051401">
    <property type="entry name" value="GtrA_CellWall_Glycosyl"/>
</dbReference>
<keyword evidence="4 6" id="KW-1133">Transmembrane helix</keyword>
<keyword evidence="9" id="KW-1185">Reference proteome</keyword>
<organism evidence="8 9">
    <name type="scientific">Polymorphobacter multimanifer</name>
    <dbReference type="NCBI Taxonomy" id="1070431"/>
    <lineage>
        <taxon>Bacteria</taxon>
        <taxon>Pseudomonadati</taxon>
        <taxon>Pseudomonadota</taxon>
        <taxon>Alphaproteobacteria</taxon>
        <taxon>Sphingomonadales</taxon>
        <taxon>Sphingosinicellaceae</taxon>
        <taxon>Polymorphobacter</taxon>
    </lineage>
</organism>
<evidence type="ECO:0000313" key="9">
    <source>
        <dbReference type="Proteomes" id="UP000538147"/>
    </source>
</evidence>
<accession>A0A841L0S2</accession>
<reference evidence="8 9" key="1">
    <citation type="submission" date="2020-08" db="EMBL/GenBank/DDBJ databases">
        <title>Genomic Encyclopedia of Type Strains, Phase IV (KMG-IV): sequencing the most valuable type-strain genomes for metagenomic binning, comparative biology and taxonomic classification.</title>
        <authorList>
            <person name="Goeker M."/>
        </authorList>
    </citation>
    <scope>NUCLEOTIDE SEQUENCE [LARGE SCALE GENOMIC DNA]</scope>
    <source>
        <strain evidence="8 9">DSM 102189</strain>
    </source>
</reference>
<keyword evidence="5 6" id="KW-0472">Membrane</keyword>
<evidence type="ECO:0000256" key="5">
    <source>
        <dbReference type="ARBA" id="ARBA00023136"/>
    </source>
</evidence>
<dbReference type="Pfam" id="PF04138">
    <property type="entry name" value="GtrA_DPMS_TM"/>
    <property type="match status" value="1"/>
</dbReference>
<feature type="transmembrane region" description="Helical" evidence="6">
    <location>
        <begin position="12"/>
        <end position="31"/>
    </location>
</feature>
<name>A0A841L0S2_9SPHN</name>
<evidence type="ECO:0000256" key="3">
    <source>
        <dbReference type="ARBA" id="ARBA00022692"/>
    </source>
</evidence>
<evidence type="ECO:0000256" key="1">
    <source>
        <dbReference type="ARBA" id="ARBA00004141"/>
    </source>
</evidence>
<dbReference type="EMBL" id="JACIIV010000003">
    <property type="protein sequence ID" value="MBB6226277.1"/>
    <property type="molecule type" value="Genomic_DNA"/>
</dbReference>
<feature type="transmembrane region" description="Helical" evidence="6">
    <location>
        <begin position="74"/>
        <end position="95"/>
    </location>
</feature>
<dbReference type="AlphaFoldDB" id="A0A841L0S2"/>
<evidence type="ECO:0000256" key="6">
    <source>
        <dbReference type="SAM" id="Phobius"/>
    </source>
</evidence>
<protein>
    <submittedName>
        <fullName evidence="8">Putative flippase GtrA</fullName>
    </submittedName>
</protein>
<dbReference type="RefSeq" id="WP_184194696.1">
    <property type="nucleotide sequence ID" value="NZ_JACIIV010000003.1"/>
</dbReference>
<dbReference type="GO" id="GO:0000271">
    <property type="term" value="P:polysaccharide biosynthetic process"/>
    <property type="evidence" value="ECO:0007669"/>
    <property type="project" value="InterPro"/>
</dbReference>
<sequence length="138" mass="14384">MTGSRLARQGSRYLLTGGTAAVVDIGLFWAFTTAGMAIVTAALLSFLIATVVNYRLTSRHVFATPASLRGYAKFLAAAGLGLVLNVALTGLLAANTAMPPLLAKIIAVGIAFVANFLMNALVVFHKPAAQPPSDRPTR</sequence>
<proteinExistence type="inferred from homology"/>
<dbReference type="PANTHER" id="PTHR38459">
    <property type="entry name" value="PROPHAGE BACTOPRENOL-LINKED GLUCOSE TRANSLOCASE HOMOLOG"/>
    <property type="match status" value="1"/>
</dbReference>
<comment type="subcellular location">
    <subcellularLocation>
        <location evidence="1">Membrane</location>
        <topology evidence="1">Multi-pass membrane protein</topology>
    </subcellularLocation>
</comment>
<evidence type="ECO:0000256" key="2">
    <source>
        <dbReference type="ARBA" id="ARBA00009399"/>
    </source>
</evidence>
<feature type="domain" description="GtrA/DPMS transmembrane" evidence="7">
    <location>
        <begin position="12"/>
        <end position="124"/>
    </location>
</feature>
<gene>
    <name evidence="8" type="ORF">FHS79_000431</name>
</gene>
<feature type="transmembrane region" description="Helical" evidence="6">
    <location>
        <begin position="101"/>
        <end position="124"/>
    </location>
</feature>
<feature type="transmembrane region" description="Helical" evidence="6">
    <location>
        <begin position="37"/>
        <end position="54"/>
    </location>
</feature>
<evidence type="ECO:0000313" key="8">
    <source>
        <dbReference type="EMBL" id="MBB6226277.1"/>
    </source>
</evidence>
<dbReference type="Proteomes" id="UP000538147">
    <property type="component" value="Unassembled WGS sequence"/>
</dbReference>
<evidence type="ECO:0000256" key="4">
    <source>
        <dbReference type="ARBA" id="ARBA00022989"/>
    </source>
</evidence>
<dbReference type="PANTHER" id="PTHR38459:SF1">
    <property type="entry name" value="PROPHAGE BACTOPRENOL-LINKED GLUCOSE TRANSLOCASE HOMOLOG"/>
    <property type="match status" value="1"/>
</dbReference>
<dbReference type="InterPro" id="IPR007267">
    <property type="entry name" value="GtrA_DPMS_TM"/>
</dbReference>
<comment type="caution">
    <text evidence="8">The sequence shown here is derived from an EMBL/GenBank/DDBJ whole genome shotgun (WGS) entry which is preliminary data.</text>
</comment>
<keyword evidence="3 6" id="KW-0812">Transmembrane</keyword>